<comment type="cofactor">
    <cofactor evidence="1">
        <name>Zn(2+)</name>
        <dbReference type="ChEBI" id="CHEBI:29105"/>
    </cofactor>
</comment>
<evidence type="ECO:0000256" key="3">
    <source>
        <dbReference type="ARBA" id="ARBA00022670"/>
    </source>
</evidence>
<keyword evidence="4" id="KW-0378">Hydrolase</keyword>
<accession>A0A1I4DD14</accession>
<gene>
    <name evidence="9" type="ORF">SAMN05518846_12364</name>
</gene>
<dbReference type="InterPro" id="IPR000834">
    <property type="entry name" value="Peptidase_M14"/>
</dbReference>
<dbReference type="RefSeq" id="WP_092276426.1">
    <property type="nucleotide sequence ID" value="NZ_BJOE01000002.1"/>
</dbReference>
<dbReference type="PANTHER" id="PTHR11705:SF143">
    <property type="entry name" value="SLL0236 PROTEIN"/>
    <property type="match status" value="1"/>
</dbReference>
<dbReference type="SUPFAM" id="SSF53187">
    <property type="entry name" value="Zn-dependent exopeptidases"/>
    <property type="match status" value="1"/>
</dbReference>
<evidence type="ECO:0000313" key="9">
    <source>
        <dbReference type="EMBL" id="SFK90670.1"/>
    </source>
</evidence>
<name>A0A1I4DD14_9BACL</name>
<protein>
    <submittedName>
        <fullName evidence="9">Zinc carboxypeptidase</fullName>
    </submittedName>
</protein>
<evidence type="ECO:0000313" key="10">
    <source>
        <dbReference type="Proteomes" id="UP000198915"/>
    </source>
</evidence>
<organism evidence="9 10">
    <name type="scientific">Brevibacillus centrosporus</name>
    <dbReference type="NCBI Taxonomy" id="54910"/>
    <lineage>
        <taxon>Bacteria</taxon>
        <taxon>Bacillati</taxon>
        <taxon>Bacillota</taxon>
        <taxon>Bacilli</taxon>
        <taxon>Bacillales</taxon>
        <taxon>Paenibacillaceae</taxon>
        <taxon>Brevibacillus</taxon>
    </lineage>
</organism>
<keyword evidence="5" id="KW-0862">Zinc</keyword>
<dbReference type="SMART" id="SM00631">
    <property type="entry name" value="Zn_pept"/>
    <property type="match status" value="1"/>
</dbReference>
<dbReference type="AlphaFoldDB" id="A0A1I4DD14"/>
<dbReference type="GO" id="GO:0004181">
    <property type="term" value="F:metallocarboxypeptidase activity"/>
    <property type="evidence" value="ECO:0007669"/>
    <property type="project" value="InterPro"/>
</dbReference>
<dbReference type="GO" id="GO:0005615">
    <property type="term" value="C:extracellular space"/>
    <property type="evidence" value="ECO:0007669"/>
    <property type="project" value="TreeGrafter"/>
</dbReference>
<keyword evidence="9" id="KW-0121">Carboxypeptidase</keyword>
<keyword evidence="6" id="KW-0482">Metalloprotease</keyword>
<keyword evidence="10" id="KW-1185">Reference proteome</keyword>
<dbReference type="Pfam" id="PF00246">
    <property type="entry name" value="Peptidase_M14"/>
    <property type="match status" value="1"/>
</dbReference>
<dbReference type="GO" id="GO:0006508">
    <property type="term" value="P:proteolysis"/>
    <property type="evidence" value="ECO:0007669"/>
    <property type="project" value="UniProtKB-KW"/>
</dbReference>
<feature type="domain" description="Peptidase M14" evidence="8">
    <location>
        <begin position="16"/>
        <end position="260"/>
    </location>
</feature>
<dbReference type="Gene3D" id="3.40.630.10">
    <property type="entry name" value="Zn peptidases"/>
    <property type="match status" value="1"/>
</dbReference>
<comment type="similarity">
    <text evidence="2">Belongs to the peptidase M14 family.</text>
</comment>
<keyword evidence="3" id="KW-0645">Protease</keyword>
<evidence type="ECO:0000259" key="8">
    <source>
        <dbReference type="SMART" id="SM00631"/>
    </source>
</evidence>
<evidence type="ECO:0000256" key="2">
    <source>
        <dbReference type="ARBA" id="ARBA00005988"/>
    </source>
</evidence>
<evidence type="ECO:0000256" key="1">
    <source>
        <dbReference type="ARBA" id="ARBA00001947"/>
    </source>
</evidence>
<evidence type="ECO:0000256" key="7">
    <source>
        <dbReference type="SAM" id="Coils"/>
    </source>
</evidence>
<evidence type="ECO:0000256" key="6">
    <source>
        <dbReference type="ARBA" id="ARBA00023049"/>
    </source>
</evidence>
<evidence type="ECO:0000256" key="4">
    <source>
        <dbReference type="ARBA" id="ARBA00022801"/>
    </source>
</evidence>
<dbReference type="GO" id="GO:0008270">
    <property type="term" value="F:zinc ion binding"/>
    <property type="evidence" value="ECO:0007669"/>
    <property type="project" value="InterPro"/>
</dbReference>
<reference evidence="10" key="1">
    <citation type="submission" date="2016-10" db="EMBL/GenBank/DDBJ databases">
        <authorList>
            <person name="Varghese N."/>
            <person name="Submissions S."/>
        </authorList>
    </citation>
    <scope>NUCLEOTIDE SEQUENCE [LARGE SCALE GENOMIC DNA]</scope>
    <source>
        <strain evidence="10">OK042</strain>
    </source>
</reference>
<dbReference type="Proteomes" id="UP000198915">
    <property type="component" value="Unassembled WGS sequence"/>
</dbReference>
<feature type="coiled-coil region" evidence="7">
    <location>
        <begin position="386"/>
        <end position="416"/>
    </location>
</feature>
<dbReference type="EMBL" id="FORT01000023">
    <property type="protein sequence ID" value="SFK90670.1"/>
    <property type="molecule type" value="Genomic_DNA"/>
</dbReference>
<keyword evidence="7" id="KW-0175">Coiled coil</keyword>
<evidence type="ECO:0000256" key="5">
    <source>
        <dbReference type="ARBA" id="ARBA00022833"/>
    </source>
</evidence>
<dbReference type="STRING" id="1884381.SAMN05518846_12364"/>
<dbReference type="PANTHER" id="PTHR11705">
    <property type="entry name" value="PROTEASE FAMILY M14 CARBOXYPEPTIDASE A,B"/>
    <property type="match status" value="1"/>
</dbReference>
<sequence length="460" mass="52271">MNISKIVENVPNYEVFLTVDELDASTRQLASDYPDIVTLFEAGKSRAGHPILGLKIGDGEKNALCFALPHPNEPIGAMTLEYMSRALAEDEDFRRESGYTWYIIKCVDPDGTKLNEGWFKGPYNIYNYIKNFFRPGSVQQVEWTFPVTYRNLHFNTPMPETQAIMKVIDETKPEFLYSLHNAGFGGAYWYITHAYEDIYEDLRATAVKHGVALHLGEPESPSCTKLSEAIYKMMGITEEYDYLEKYSDVAPESLITCGTTSADYALEKNDCVTLLTELPYFFDARIQDMSDSTITRREAIEKNIEMNQKHCKKMDEFLSGIRKYIVPENPFVILVEQMITFTKSAEGAKRKWAEAPEFELPAKVSEVLDNTVIARFYNSLSAGLIARGAEYEMERLKKEGNAEEQALADLEDARNRAAAYLVESCDKLEQDLDYTVVPIQKLVQIQIESGLIVAARRLRA</sequence>
<proteinExistence type="inferred from homology"/>